<gene>
    <name evidence="3" type="ORF">A2610_01635</name>
</gene>
<comment type="caution">
    <text evidence="3">The sequence shown here is derived from an EMBL/GenBank/DDBJ whole genome shotgun (WGS) entry which is preliminary data.</text>
</comment>
<dbReference type="GO" id="GO:0003676">
    <property type="term" value="F:nucleic acid binding"/>
    <property type="evidence" value="ECO:0007669"/>
    <property type="project" value="InterPro"/>
</dbReference>
<dbReference type="Pfam" id="PF13936">
    <property type="entry name" value="HTH_38"/>
    <property type="match status" value="1"/>
</dbReference>
<dbReference type="PANTHER" id="PTHR10948">
    <property type="entry name" value="TRANSPOSASE"/>
    <property type="match status" value="1"/>
</dbReference>
<keyword evidence="1" id="KW-0233">DNA recombination</keyword>
<protein>
    <recommendedName>
        <fullName evidence="2">Integrase catalytic domain-containing protein</fullName>
    </recommendedName>
</protein>
<name>A0A1F8E1F2_9BACT</name>
<dbReference type="Proteomes" id="UP000179057">
    <property type="component" value="Unassembled WGS sequence"/>
</dbReference>
<evidence type="ECO:0000259" key="2">
    <source>
        <dbReference type="PROSITE" id="PS50994"/>
    </source>
</evidence>
<evidence type="ECO:0000313" key="4">
    <source>
        <dbReference type="Proteomes" id="UP000179057"/>
    </source>
</evidence>
<dbReference type="InterPro" id="IPR012337">
    <property type="entry name" value="RNaseH-like_sf"/>
</dbReference>
<dbReference type="InterPro" id="IPR053392">
    <property type="entry name" value="Transposase_IS30-like"/>
</dbReference>
<dbReference type="PANTHER" id="PTHR10948:SF23">
    <property type="entry name" value="TRANSPOSASE INSI FOR INSERTION SEQUENCE ELEMENT IS30A-RELATED"/>
    <property type="match status" value="1"/>
</dbReference>
<dbReference type="GO" id="GO:0005829">
    <property type="term" value="C:cytosol"/>
    <property type="evidence" value="ECO:0007669"/>
    <property type="project" value="TreeGrafter"/>
</dbReference>
<dbReference type="NCBIfam" id="NF033563">
    <property type="entry name" value="transpos_IS30"/>
    <property type="match status" value="1"/>
</dbReference>
<dbReference type="Gene3D" id="3.30.420.10">
    <property type="entry name" value="Ribonuclease H-like superfamily/Ribonuclease H"/>
    <property type="match status" value="1"/>
</dbReference>
<dbReference type="InterPro" id="IPR001584">
    <property type="entry name" value="Integrase_cat-core"/>
</dbReference>
<dbReference type="EMBL" id="MGIV01000020">
    <property type="protein sequence ID" value="OGM93815.1"/>
    <property type="molecule type" value="Genomic_DNA"/>
</dbReference>
<dbReference type="GO" id="GO:0004803">
    <property type="term" value="F:transposase activity"/>
    <property type="evidence" value="ECO:0007669"/>
    <property type="project" value="TreeGrafter"/>
</dbReference>
<sequence>MTHPASLLTPHTLIQSEYEKIKKKKPQFSQSERDELSILRKKGYPFRDIAKALGRSFSALCTEVNRNKTKNGYDPGVAQQKAILRRRNSKFQGMKIVEHPALQTFVEEKLYDDQSPANIAGRIQKHEHQLPYVSRESIYRYIDTVYGRNIERYRNGRRRKRGKHRRTRLLKLDGRTFIDKRPISIGKRARIGDSEADFIVSGRSGKGILLVVIDRKSRTPFVEQIIDVTIENVHKAFLRIKKRYPELRTITTDNDILLRKHKELEILLGVNIYFCHPYHSWEKGSVEHVNGIIRKDIPKGSDISNYSKKFIRSIEKKLQRAYMECLDYKTPYEVLTEYRKQKRRGSVKRE</sequence>
<evidence type="ECO:0000313" key="3">
    <source>
        <dbReference type="EMBL" id="OGM93815.1"/>
    </source>
</evidence>
<proteinExistence type="predicted"/>
<dbReference type="PROSITE" id="PS50994">
    <property type="entry name" value="INTEGRASE"/>
    <property type="match status" value="1"/>
</dbReference>
<dbReference type="SUPFAM" id="SSF53098">
    <property type="entry name" value="Ribonuclease H-like"/>
    <property type="match status" value="1"/>
</dbReference>
<evidence type="ECO:0000256" key="1">
    <source>
        <dbReference type="ARBA" id="ARBA00023172"/>
    </source>
</evidence>
<dbReference type="GO" id="GO:0006310">
    <property type="term" value="P:DNA recombination"/>
    <property type="evidence" value="ECO:0007669"/>
    <property type="project" value="UniProtKB-KW"/>
</dbReference>
<dbReference type="InterPro" id="IPR051917">
    <property type="entry name" value="Transposase-Integrase"/>
</dbReference>
<feature type="domain" description="Integrase catalytic" evidence="2">
    <location>
        <begin position="178"/>
        <end position="339"/>
    </location>
</feature>
<organism evidence="3 4">
    <name type="scientific">Candidatus Wolfebacteria bacterium RIFOXYD1_FULL_48_65</name>
    <dbReference type="NCBI Taxonomy" id="1802561"/>
    <lineage>
        <taxon>Bacteria</taxon>
        <taxon>Candidatus Wolfeibacteriota</taxon>
    </lineage>
</organism>
<dbReference type="GO" id="GO:0032196">
    <property type="term" value="P:transposition"/>
    <property type="evidence" value="ECO:0007669"/>
    <property type="project" value="TreeGrafter"/>
</dbReference>
<accession>A0A1F8E1F2</accession>
<reference evidence="3 4" key="1">
    <citation type="journal article" date="2016" name="Nat. Commun.">
        <title>Thousands of microbial genomes shed light on interconnected biogeochemical processes in an aquifer system.</title>
        <authorList>
            <person name="Anantharaman K."/>
            <person name="Brown C.T."/>
            <person name="Hug L.A."/>
            <person name="Sharon I."/>
            <person name="Castelle C.J."/>
            <person name="Probst A.J."/>
            <person name="Thomas B.C."/>
            <person name="Singh A."/>
            <person name="Wilkins M.J."/>
            <person name="Karaoz U."/>
            <person name="Brodie E.L."/>
            <person name="Williams K.H."/>
            <person name="Hubbard S.S."/>
            <person name="Banfield J.F."/>
        </authorList>
    </citation>
    <scope>NUCLEOTIDE SEQUENCE [LARGE SCALE GENOMIC DNA]</scope>
</reference>
<dbReference type="InterPro" id="IPR025246">
    <property type="entry name" value="IS30-like_HTH"/>
</dbReference>
<dbReference type="InterPro" id="IPR036397">
    <property type="entry name" value="RNaseH_sf"/>
</dbReference>
<dbReference type="GO" id="GO:0015074">
    <property type="term" value="P:DNA integration"/>
    <property type="evidence" value="ECO:0007669"/>
    <property type="project" value="InterPro"/>
</dbReference>
<dbReference type="AlphaFoldDB" id="A0A1F8E1F2"/>